<dbReference type="InterPro" id="IPR011051">
    <property type="entry name" value="RmlC_Cupin_sf"/>
</dbReference>
<feature type="binding site" evidence="9">
    <location>
        <position position="102"/>
    </location>
    <ligand>
        <name>Ni(2+)</name>
        <dbReference type="ChEBI" id="CHEBI:49786"/>
    </ligand>
</feature>
<keyword evidence="5 9" id="KW-0223">Dioxygenase</keyword>
<feature type="binding site" evidence="9">
    <location>
        <position position="104"/>
    </location>
    <ligand>
        <name>Ni(2+)</name>
        <dbReference type="ChEBI" id="CHEBI:49786"/>
    </ligand>
</feature>
<evidence type="ECO:0000313" key="11">
    <source>
        <dbReference type="Proteomes" id="UP000653644"/>
    </source>
</evidence>
<accession>A0ABQ3D2U1</accession>
<sequence length="199" mass="21687">MTLLMTWPDSGPERLVRRTSDPARIGAALDALGVRFERWPVHEELPADADSAAVFAAYGPQIDRLTAEEGFTTVDVLGLHPGDDPGYPAKAEAARAKFLQEHTHDDDEIRFFVSGSGVFYLHIGSEVHAVLCERGDLLGVPRGTTHWFDMGARPAFTAIRFFRRQDGWVGTFTGSSIAARFPDHDAIAAGHGITGSRTV</sequence>
<keyword evidence="4 9" id="KW-0479">Metal-binding</keyword>
<protein>
    <recommendedName>
        <fullName evidence="9">Acireductone dioxygenase</fullName>
    </recommendedName>
    <alternativeName>
        <fullName evidence="9">1,2-dihydroxy-3-keto-5-methylthiopentene dioxygenase</fullName>
        <shortName evidence="9">DHK-MTPene dioxygenase</shortName>
    </alternativeName>
    <alternativeName>
        <fullName evidence="9">Acireductone dioxygenase (Fe(2+)-requiring)</fullName>
        <shortName evidence="9">ARD'</shortName>
        <shortName evidence="9">Fe-ARD</shortName>
        <ecNumber evidence="9">1.13.11.54</ecNumber>
    </alternativeName>
    <alternativeName>
        <fullName evidence="9">Acireductone dioxygenase (Ni(2+)-requiring)</fullName>
        <shortName evidence="9">ARD</shortName>
        <shortName evidence="9">Ni-ARD</shortName>
        <ecNumber evidence="9">1.13.11.53</ecNumber>
    </alternativeName>
</protein>
<feature type="binding site" evidence="9">
    <location>
        <position position="104"/>
    </location>
    <ligand>
        <name>Fe(2+)</name>
        <dbReference type="ChEBI" id="CHEBI:29033"/>
    </ligand>
</feature>
<dbReference type="Proteomes" id="UP000653644">
    <property type="component" value="Unassembled WGS sequence"/>
</dbReference>
<dbReference type="InterPro" id="IPR004313">
    <property type="entry name" value="ARD"/>
</dbReference>
<comment type="function">
    <text evidence="9">Catalyzes 2 different reactions between oxygene and the acireductone 1,2-dihydroxy-3-keto-5-methylthiopentene (DHK-MTPene) depending upon the metal bound in the active site. Fe-containing acireductone dioxygenase (Fe-ARD) produces formate and 2-keto-4-methylthiobutyrate (KMTB), the alpha-ketoacid precursor of methionine in the methionine recycle pathway. Ni-containing acireductone dioxygenase (Ni-ARD) produces methylthiopropionate, carbon monoxide and formate, and does not lie on the methionine recycle pathway.</text>
</comment>
<dbReference type="InterPro" id="IPR014710">
    <property type="entry name" value="RmlC-like_jellyroll"/>
</dbReference>
<dbReference type="RefSeq" id="WP_189892223.1">
    <property type="nucleotide sequence ID" value="NZ_BMVN01000032.1"/>
</dbReference>
<dbReference type="EMBL" id="BMVN01000032">
    <property type="protein sequence ID" value="GHA52873.1"/>
    <property type="molecule type" value="Genomic_DNA"/>
</dbReference>
<comment type="pathway">
    <text evidence="9">Amino-acid biosynthesis; L-methionine biosynthesis via salvage pathway; L-methionine from S-methyl-5-thio-alpha-D-ribose 1-phosphate: step 5/6.</text>
</comment>
<evidence type="ECO:0000313" key="10">
    <source>
        <dbReference type="EMBL" id="GHA52873.1"/>
    </source>
</evidence>
<reference evidence="11" key="1">
    <citation type="journal article" date="2019" name="Int. J. Syst. Evol. Microbiol.">
        <title>The Global Catalogue of Microorganisms (GCM) 10K type strain sequencing project: providing services to taxonomists for standard genome sequencing and annotation.</title>
        <authorList>
            <consortium name="The Broad Institute Genomics Platform"/>
            <consortium name="The Broad Institute Genome Sequencing Center for Infectious Disease"/>
            <person name="Wu L."/>
            <person name="Ma J."/>
        </authorList>
    </citation>
    <scope>NUCLEOTIDE SEQUENCE [LARGE SCALE GENOMIC DNA]</scope>
    <source>
        <strain evidence="11">JCM 4733</strain>
    </source>
</reference>
<evidence type="ECO:0000256" key="2">
    <source>
        <dbReference type="ARBA" id="ARBA00022596"/>
    </source>
</evidence>
<feature type="site" description="May play a role in transmitting local conformational changes" evidence="9">
    <location>
        <position position="107"/>
    </location>
</feature>
<evidence type="ECO:0000256" key="5">
    <source>
        <dbReference type="ARBA" id="ARBA00022964"/>
    </source>
</evidence>
<evidence type="ECO:0000256" key="4">
    <source>
        <dbReference type="ARBA" id="ARBA00022723"/>
    </source>
</evidence>
<dbReference type="Gene3D" id="2.60.120.10">
    <property type="entry name" value="Jelly Rolls"/>
    <property type="match status" value="1"/>
</dbReference>
<comment type="cofactor">
    <cofactor evidence="9">
        <name>Fe(2+)</name>
        <dbReference type="ChEBI" id="CHEBI:29033"/>
    </cofactor>
    <text evidence="9">Binds 1 Fe(2+) cation per monomer.</text>
</comment>
<feature type="binding site" evidence="9">
    <location>
        <position position="108"/>
    </location>
    <ligand>
        <name>Ni(2+)</name>
        <dbReference type="ChEBI" id="CHEBI:49786"/>
    </ligand>
</feature>
<comment type="cofactor">
    <cofactor evidence="9">
        <name>Ni(2+)</name>
        <dbReference type="ChEBI" id="CHEBI:49786"/>
    </cofactor>
    <text evidence="9">Binds 1 nickel ion per monomer.</text>
</comment>
<evidence type="ECO:0000256" key="6">
    <source>
        <dbReference type="ARBA" id="ARBA00023002"/>
    </source>
</evidence>
<dbReference type="Pfam" id="PF03079">
    <property type="entry name" value="ARD"/>
    <property type="match status" value="1"/>
</dbReference>
<evidence type="ECO:0000256" key="7">
    <source>
        <dbReference type="ARBA" id="ARBA00023004"/>
    </source>
</evidence>
<dbReference type="EC" id="1.13.11.54" evidence="9"/>
<comment type="subunit">
    <text evidence="9">Monomer.</text>
</comment>
<feature type="site" description="May play a role in metal incorporation in vivo" evidence="9">
    <location>
        <position position="101"/>
    </location>
</feature>
<proteinExistence type="inferred from homology"/>
<evidence type="ECO:0000256" key="9">
    <source>
        <dbReference type="HAMAP-Rule" id="MF_01682"/>
    </source>
</evidence>
<keyword evidence="11" id="KW-1185">Reference proteome</keyword>
<keyword evidence="2 9" id="KW-0533">Nickel</keyword>
<dbReference type="EC" id="1.13.11.53" evidence="9"/>
<dbReference type="CDD" id="cd02232">
    <property type="entry name" value="cupin_ARD"/>
    <property type="match status" value="1"/>
</dbReference>
<dbReference type="SUPFAM" id="SSF51182">
    <property type="entry name" value="RmlC-like cupins"/>
    <property type="match status" value="1"/>
</dbReference>
<keyword evidence="6 9" id="KW-0560">Oxidoreductase</keyword>
<keyword evidence="7 9" id="KW-0408">Iron</keyword>
<feature type="site" description="Important to generate the dianion" evidence="9">
    <location>
        <position position="110"/>
    </location>
</feature>
<evidence type="ECO:0000256" key="1">
    <source>
        <dbReference type="ARBA" id="ARBA00000428"/>
    </source>
</evidence>
<keyword evidence="8 9" id="KW-0486">Methionine biosynthesis</keyword>
<comment type="caution">
    <text evidence="10">The sequence shown here is derived from an EMBL/GenBank/DDBJ whole genome shotgun (WGS) entry which is preliminary data.</text>
</comment>
<name>A0ABQ3D2U1_9ACTN</name>
<organism evidence="10 11">
    <name type="scientific">Streptomyces canarius</name>
    <dbReference type="NCBI Taxonomy" id="285453"/>
    <lineage>
        <taxon>Bacteria</taxon>
        <taxon>Bacillati</taxon>
        <taxon>Actinomycetota</taxon>
        <taxon>Actinomycetes</taxon>
        <taxon>Kitasatosporales</taxon>
        <taxon>Streptomycetaceae</taxon>
        <taxon>Streptomyces</taxon>
    </lineage>
</organism>
<dbReference type="HAMAP" id="MF_01682">
    <property type="entry name" value="Salvage_MtnD"/>
    <property type="match status" value="1"/>
</dbReference>
<dbReference type="PANTHER" id="PTHR23418:SF0">
    <property type="entry name" value="ACIREDUCTONE DIOXYGENASE"/>
    <property type="match status" value="1"/>
</dbReference>
<comment type="catalytic activity">
    <reaction evidence="1 9">
        <text>1,2-dihydroxy-5-(methylsulfanyl)pent-1-en-3-one + O2 = 4-methylsulfanyl-2-oxobutanoate + formate + 2 H(+)</text>
        <dbReference type="Rhea" id="RHEA:24504"/>
        <dbReference type="ChEBI" id="CHEBI:15378"/>
        <dbReference type="ChEBI" id="CHEBI:15379"/>
        <dbReference type="ChEBI" id="CHEBI:15740"/>
        <dbReference type="ChEBI" id="CHEBI:16723"/>
        <dbReference type="ChEBI" id="CHEBI:49252"/>
        <dbReference type="EC" id="1.13.11.54"/>
    </reaction>
</comment>
<dbReference type="PANTHER" id="PTHR23418">
    <property type="entry name" value="ACIREDUCTONE DIOXYGENASE"/>
    <property type="match status" value="1"/>
</dbReference>
<evidence type="ECO:0000256" key="8">
    <source>
        <dbReference type="ARBA" id="ARBA00023167"/>
    </source>
</evidence>
<feature type="binding site" evidence="9">
    <location>
        <position position="102"/>
    </location>
    <ligand>
        <name>Fe(2+)</name>
        <dbReference type="ChEBI" id="CHEBI:29033"/>
    </ligand>
</feature>
<comment type="similarity">
    <text evidence="9">Belongs to the acireductone dioxygenase (ARD) family.</text>
</comment>
<keyword evidence="3 9" id="KW-0028">Amino-acid biosynthesis</keyword>
<feature type="binding site" evidence="9">
    <location>
        <position position="108"/>
    </location>
    <ligand>
        <name>Fe(2+)</name>
        <dbReference type="ChEBI" id="CHEBI:29033"/>
    </ligand>
</feature>
<gene>
    <name evidence="9 10" type="primary">mtnD</name>
    <name evidence="10" type="ORF">GCM10010345_67000</name>
</gene>
<dbReference type="GO" id="GO:0051213">
    <property type="term" value="F:dioxygenase activity"/>
    <property type="evidence" value="ECO:0007669"/>
    <property type="project" value="UniProtKB-KW"/>
</dbReference>
<evidence type="ECO:0000256" key="3">
    <source>
        <dbReference type="ARBA" id="ARBA00022605"/>
    </source>
</evidence>
<comment type="catalytic activity">
    <reaction evidence="9">
        <text>1,2-dihydroxy-5-(methylsulfanyl)pent-1-en-3-one + O2 = 3-(methylsulfanyl)propanoate + CO + formate + 2 H(+)</text>
        <dbReference type="Rhea" id="RHEA:14161"/>
        <dbReference type="ChEBI" id="CHEBI:15378"/>
        <dbReference type="ChEBI" id="CHEBI:15379"/>
        <dbReference type="ChEBI" id="CHEBI:15740"/>
        <dbReference type="ChEBI" id="CHEBI:17245"/>
        <dbReference type="ChEBI" id="CHEBI:49016"/>
        <dbReference type="ChEBI" id="CHEBI:49252"/>
        <dbReference type="EC" id="1.13.11.53"/>
    </reaction>
</comment>
<feature type="binding site" evidence="9">
    <location>
        <position position="146"/>
    </location>
    <ligand>
        <name>Fe(2+)</name>
        <dbReference type="ChEBI" id="CHEBI:29033"/>
    </ligand>
</feature>
<dbReference type="InterPro" id="IPR023956">
    <property type="entry name" value="ARD_bac"/>
</dbReference>
<feature type="binding site" evidence="9">
    <location>
        <position position="146"/>
    </location>
    <ligand>
        <name>Ni(2+)</name>
        <dbReference type="ChEBI" id="CHEBI:49786"/>
    </ligand>
</feature>